<comment type="pathway">
    <text evidence="4">Protein modification; protein ubiquitination.</text>
</comment>
<reference evidence="18" key="1">
    <citation type="journal article" date="2017" name="Nat. Commun.">
        <title>The asparagus genome sheds light on the origin and evolution of a young Y chromosome.</title>
        <authorList>
            <person name="Harkess A."/>
            <person name="Zhou J."/>
            <person name="Xu C."/>
            <person name="Bowers J.E."/>
            <person name="Van der Hulst R."/>
            <person name="Ayyampalayam S."/>
            <person name="Mercati F."/>
            <person name="Riccardi P."/>
            <person name="McKain M.R."/>
            <person name="Kakrana A."/>
            <person name="Tang H."/>
            <person name="Ray J."/>
            <person name="Groenendijk J."/>
            <person name="Arikit S."/>
            <person name="Mathioni S.M."/>
            <person name="Nakano M."/>
            <person name="Shan H."/>
            <person name="Telgmann-Rauber A."/>
            <person name="Kanno A."/>
            <person name="Yue Z."/>
            <person name="Chen H."/>
            <person name="Li W."/>
            <person name="Chen Y."/>
            <person name="Xu X."/>
            <person name="Zhang Y."/>
            <person name="Luo S."/>
            <person name="Chen H."/>
            <person name="Gao J."/>
            <person name="Mao Z."/>
            <person name="Pires J.C."/>
            <person name="Luo M."/>
            <person name="Kudrna D."/>
            <person name="Wing R.A."/>
            <person name="Meyers B.C."/>
            <person name="Yi K."/>
            <person name="Kong H."/>
            <person name="Lavrijsen P."/>
            <person name="Sunseri F."/>
            <person name="Falavigna A."/>
            <person name="Ye Y."/>
            <person name="Leebens-Mack J.H."/>
            <person name="Chen G."/>
        </authorList>
    </citation>
    <scope>NUCLEOTIDE SEQUENCE [LARGE SCALE GENOMIC DNA]</scope>
    <source>
        <strain evidence="18">cv. DH0086</strain>
    </source>
</reference>
<dbReference type="EMBL" id="CM007381">
    <property type="protein sequence ID" value="ONK80056.1"/>
    <property type="molecule type" value="Genomic_DNA"/>
</dbReference>
<dbReference type="PROSITE" id="PS50089">
    <property type="entry name" value="ZF_RING_2"/>
    <property type="match status" value="1"/>
</dbReference>
<evidence type="ECO:0000256" key="11">
    <source>
        <dbReference type="ARBA" id="ARBA00022786"/>
    </source>
</evidence>
<dbReference type="Pfam" id="PF00097">
    <property type="entry name" value="zf-C3HC4"/>
    <property type="match status" value="1"/>
</dbReference>
<proteinExistence type="inferred from homology"/>
<evidence type="ECO:0000259" key="16">
    <source>
        <dbReference type="PROSITE" id="PS51873"/>
    </source>
</evidence>
<dbReference type="Pfam" id="PF21235">
    <property type="entry name" value="UBA_ARI1"/>
    <property type="match status" value="1"/>
</dbReference>
<dbReference type="InterPro" id="IPR017907">
    <property type="entry name" value="Znf_RING_CS"/>
</dbReference>
<dbReference type="Pfam" id="PF22191">
    <property type="entry name" value="IBR_1"/>
    <property type="match status" value="1"/>
</dbReference>
<evidence type="ECO:0000256" key="6">
    <source>
        <dbReference type="ARBA" id="ARBA00012251"/>
    </source>
</evidence>
<keyword evidence="7" id="KW-0808">Transferase</keyword>
<dbReference type="OrthoDB" id="10009520at2759"/>
<dbReference type="Gene3D" id="3.30.40.10">
    <property type="entry name" value="Zinc/RING finger domain, C3HC4 (zinc finger)"/>
    <property type="match status" value="1"/>
</dbReference>
<evidence type="ECO:0000259" key="15">
    <source>
        <dbReference type="PROSITE" id="PS50089"/>
    </source>
</evidence>
<evidence type="ECO:0000256" key="14">
    <source>
        <dbReference type="SAM" id="MobiDB-lite"/>
    </source>
</evidence>
<dbReference type="Gramene" id="ONK80056">
    <property type="protein sequence ID" value="ONK80056"/>
    <property type="gene ID" value="A4U43_C01F13350"/>
</dbReference>
<dbReference type="SMART" id="SM00184">
    <property type="entry name" value="RING"/>
    <property type="match status" value="2"/>
</dbReference>
<feature type="domain" description="RING-type" evidence="15">
    <location>
        <begin position="120"/>
        <end position="167"/>
    </location>
</feature>
<dbReference type="InterPro" id="IPR031127">
    <property type="entry name" value="E3_UB_ligase_RBR"/>
</dbReference>
<evidence type="ECO:0000256" key="4">
    <source>
        <dbReference type="ARBA" id="ARBA00004906"/>
    </source>
</evidence>
<dbReference type="CDD" id="cd20346">
    <property type="entry name" value="BRcat_RBR_ANKIB1"/>
    <property type="match status" value="1"/>
</dbReference>
<evidence type="ECO:0000256" key="8">
    <source>
        <dbReference type="ARBA" id="ARBA00022723"/>
    </source>
</evidence>
<sequence>MDFLKIEEEDDASIDQGYIDHYFNDCIPDVNCNNLSTSREENYTIMSEGCIRKIQEDDIQKLSETLCISPSDSCTLLLHFNWNIDKVYEGWFTQEEEVRISTGLFQNPFEIDNNARKINCRICFEIFSLSETIAASCGHRFCIDCYRNYVSVSLSDNGLGCLNLRCPDPSCTASIGQDIVESLVSEDYALKYSHFLIRSYVESKKNVKWCPAPGCYFAVSLVANINKNSSVHCRCGHAFCWNCAEEAHRPVDCETFTKWISKNGAEYESKMWILANSMPCPKCKRPIEKDNGCMHMTCLPPCKFEFCWLCHESWLEHSVCRYYAADNRRGTYNKEEHRDEHEYYFKLWALNRISMIKAISELKMMPTEKMGVLYFFVEAWEQIVECRRILAWTYAYGYYLAEEEKVKKELFEYLQSEAEANLEELHKCAKIDLQAYLNSGNMRTFAEFQCKLSGLTLVTRNYFDNFVHALENGLKEVDSRKAMVNKRDGENIDPYGGGITSQDYMDEDGR</sequence>
<dbReference type="InterPro" id="IPR002867">
    <property type="entry name" value="IBR_dom"/>
</dbReference>
<dbReference type="InterPro" id="IPR001841">
    <property type="entry name" value="Znf_RING"/>
</dbReference>
<organism evidence="17 18">
    <name type="scientific">Asparagus officinalis</name>
    <name type="common">Garden asparagus</name>
    <dbReference type="NCBI Taxonomy" id="4686"/>
    <lineage>
        <taxon>Eukaryota</taxon>
        <taxon>Viridiplantae</taxon>
        <taxon>Streptophyta</taxon>
        <taxon>Embryophyta</taxon>
        <taxon>Tracheophyta</taxon>
        <taxon>Spermatophyta</taxon>
        <taxon>Magnoliopsida</taxon>
        <taxon>Liliopsida</taxon>
        <taxon>Asparagales</taxon>
        <taxon>Asparagaceae</taxon>
        <taxon>Asparagoideae</taxon>
        <taxon>Asparagus</taxon>
    </lineage>
</organism>
<dbReference type="SUPFAM" id="SSF57850">
    <property type="entry name" value="RING/U-box"/>
    <property type="match status" value="3"/>
</dbReference>
<name>A0A5P1FP20_ASPOF</name>
<accession>A0A5P1FP20</accession>
<dbReference type="Pfam" id="PF01485">
    <property type="entry name" value="IBR"/>
    <property type="match status" value="1"/>
</dbReference>
<dbReference type="EC" id="2.3.2.31" evidence="6"/>
<evidence type="ECO:0000256" key="2">
    <source>
        <dbReference type="ARBA" id="ARBA00001947"/>
    </source>
</evidence>
<comment type="cofactor">
    <cofactor evidence="2">
        <name>Zn(2+)</name>
        <dbReference type="ChEBI" id="CHEBI:29105"/>
    </cofactor>
</comment>
<dbReference type="SMART" id="SM00647">
    <property type="entry name" value="IBR"/>
    <property type="match status" value="2"/>
</dbReference>
<comment type="function">
    <text evidence="3">Might act as an E3 ubiquitin-protein ligase, or as part of E3 complex, which accepts ubiquitin from specific E2 ubiquitin-conjugating enzymes and then transfers it to substrates.</text>
</comment>
<evidence type="ECO:0000256" key="5">
    <source>
        <dbReference type="ARBA" id="ARBA00005884"/>
    </source>
</evidence>
<dbReference type="GO" id="GO:0008270">
    <property type="term" value="F:zinc ion binding"/>
    <property type="evidence" value="ECO:0007669"/>
    <property type="project" value="UniProtKB-KW"/>
</dbReference>
<evidence type="ECO:0000256" key="9">
    <source>
        <dbReference type="ARBA" id="ARBA00022737"/>
    </source>
</evidence>
<protein>
    <recommendedName>
        <fullName evidence="6">RBR-type E3 ubiquitin transferase</fullName>
        <ecNumber evidence="6">2.3.2.31</ecNumber>
    </recommendedName>
</protein>
<keyword evidence="9" id="KW-0677">Repeat</keyword>
<dbReference type="Proteomes" id="UP000243459">
    <property type="component" value="Chromosome 1"/>
</dbReference>
<evidence type="ECO:0000256" key="12">
    <source>
        <dbReference type="ARBA" id="ARBA00022833"/>
    </source>
</evidence>
<feature type="domain" description="RING-type" evidence="16">
    <location>
        <begin position="116"/>
        <end position="330"/>
    </location>
</feature>
<dbReference type="GO" id="GO:0016567">
    <property type="term" value="P:protein ubiquitination"/>
    <property type="evidence" value="ECO:0007669"/>
    <property type="project" value="InterPro"/>
</dbReference>
<dbReference type="GO" id="GO:0061630">
    <property type="term" value="F:ubiquitin protein ligase activity"/>
    <property type="evidence" value="ECO:0007669"/>
    <property type="project" value="UniProtKB-EC"/>
</dbReference>
<evidence type="ECO:0000256" key="10">
    <source>
        <dbReference type="ARBA" id="ARBA00022771"/>
    </source>
</evidence>
<dbReference type="PANTHER" id="PTHR11685">
    <property type="entry name" value="RBR FAMILY RING FINGER AND IBR DOMAIN-CONTAINING"/>
    <property type="match status" value="1"/>
</dbReference>
<keyword evidence="12" id="KW-0862">Zinc</keyword>
<comment type="catalytic activity">
    <reaction evidence="1">
        <text>[E2 ubiquitin-conjugating enzyme]-S-ubiquitinyl-L-cysteine + [acceptor protein]-L-lysine = [E2 ubiquitin-conjugating enzyme]-L-cysteine + [acceptor protein]-N(6)-ubiquitinyl-L-lysine.</text>
        <dbReference type="EC" id="2.3.2.31"/>
    </reaction>
</comment>
<dbReference type="FunFam" id="3.30.40.10:FF:000019">
    <property type="entry name" value="RBR-type E3 ubiquitin transferase"/>
    <property type="match status" value="1"/>
</dbReference>
<gene>
    <name evidence="17" type="ORF">A4U43_C01F13350</name>
</gene>
<comment type="similarity">
    <text evidence="5">Belongs to the RBR family. Ariadne subfamily.</text>
</comment>
<feature type="region of interest" description="Disordered" evidence="14">
    <location>
        <begin position="488"/>
        <end position="510"/>
    </location>
</feature>
<keyword evidence="11" id="KW-0833">Ubl conjugation pathway</keyword>
<evidence type="ECO:0000313" key="18">
    <source>
        <dbReference type="Proteomes" id="UP000243459"/>
    </source>
</evidence>
<dbReference type="InterPro" id="IPR018957">
    <property type="entry name" value="Znf_C3HC4_RING-type"/>
</dbReference>
<dbReference type="AlphaFoldDB" id="A0A5P1FP20"/>
<keyword evidence="10 13" id="KW-0863">Zinc-finger</keyword>
<dbReference type="PROSITE" id="PS51873">
    <property type="entry name" value="TRIAD"/>
    <property type="match status" value="1"/>
</dbReference>
<evidence type="ECO:0000313" key="17">
    <source>
        <dbReference type="EMBL" id="ONK80056.1"/>
    </source>
</evidence>
<evidence type="ECO:0000256" key="7">
    <source>
        <dbReference type="ARBA" id="ARBA00022679"/>
    </source>
</evidence>
<evidence type="ECO:0000256" key="1">
    <source>
        <dbReference type="ARBA" id="ARBA00001798"/>
    </source>
</evidence>
<keyword evidence="18" id="KW-1185">Reference proteome</keyword>
<keyword evidence="8" id="KW-0479">Metal-binding</keyword>
<dbReference type="InterPro" id="IPR044066">
    <property type="entry name" value="TRIAD_supradom"/>
</dbReference>
<dbReference type="InterPro" id="IPR013083">
    <property type="entry name" value="Znf_RING/FYVE/PHD"/>
</dbReference>
<evidence type="ECO:0000256" key="13">
    <source>
        <dbReference type="PROSITE-ProRule" id="PRU00175"/>
    </source>
</evidence>
<evidence type="ECO:0000256" key="3">
    <source>
        <dbReference type="ARBA" id="ARBA00003976"/>
    </source>
</evidence>
<dbReference type="Gene3D" id="1.20.120.1750">
    <property type="match status" value="1"/>
</dbReference>
<dbReference type="PROSITE" id="PS00518">
    <property type="entry name" value="ZF_RING_1"/>
    <property type="match status" value="2"/>
</dbReference>
<dbReference type="InterPro" id="IPR048962">
    <property type="entry name" value="ARIH1-like_UBL"/>
</dbReference>